<dbReference type="STRING" id="307972.A0A2G8KD05"/>
<dbReference type="GO" id="GO:0005634">
    <property type="term" value="C:nucleus"/>
    <property type="evidence" value="ECO:0007669"/>
    <property type="project" value="TreeGrafter"/>
</dbReference>
<feature type="compositionally biased region" description="Low complexity" evidence="1">
    <location>
        <begin position="283"/>
        <end position="294"/>
    </location>
</feature>
<dbReference type="GO" id="GO:0032436">
    <property type="term" value="P:positive regulation of proteasomal ubiquitin-dependent protein catabolic process"/>
    <property type="evidence" value="ECO:0007669"/>
    <property type="project" value="TreeGrafter"/>
</dbReference>
<dbReference type="GO" id="GO:0019901">
    <property type="term" value="F:protein kinase binding"/>
    <property type="evidence" value="ECO:0007669"/>
    <property type="project" value="TreeGrafter"/>
</dbReference>
<feature type="region of interest" description="Disordered" evidence="1">
    <location>
        <begin position="90"/>
        <end position="152"/>
    </location>
</feature>
<feature type="region of interest" description="Disordered" evidence="1">
    <location>
        <begin position="211"/>
        <end position="300"/>
    </location>
</feature>
<feature type="compositionally biased region" description="Polar residues" evidence="1">
    <location>
        <begin position="124"/>
        <end position="133"/>
    </location>
</feature>
<dbReference type="GO" id="GO:0008013">
    <property type="term" value="F:beta-catenin binding"/>
    <property type="evidence" value="ECO:0007669"/>
    <property type="project" value="TreeGrafter"/>
</dbReference>
<feature type="non-terminal residue" evidence="3">
    <location>
        <position position="1"/>
    </location>
</feature>
<proteinExistence type="predicted"/>
<dbReference type="PANTHER" id="PTHR46102:SF2">
    <property type="entry name" value="AXIN"/>
    <property type="match status" value="1"/>
</dbReference>
<gene>
    <name evidence="3" type="ORF">BSL78_17252</name>
</gene>
<dbReference type="GO" id="GO:0090090">
    <property type="term" value="P:negative regulation of canonical Wnt signaling pathway"/>
    <property type="evidence" value="ECO:0007669"/>
    <property type="project" value="InterPro"/>
</dbReference>
<feature type="compositionally biased region" description="Basic residues" evidence="1">
    <location>
        <begin position="140"/>
        <end position="149"/>
    </location>
</feature>
<keyword evidence="4" id="KW-1185">Reference proteome</keyword>
<feature type="compositionally biased region" description="Basic and acidic residues" evidence="1">
    <location>
        <begin position="255"/>
        <end position="266"/>
    </location>
</feature>
<feature type="compositionally biased region" description="Polar residues" evidence="1">
    <location>
        <begin position="182"/>
        <end position="191"/>
    </location>
</feature>
<dbReference type="PANTHER" id="PTHR46102">
    <property type="entry name" value="AXIN"/>
    <property type="match status" value="1"/>
</dbReference>
<dbReference type="GO" id="GO:0060090">
    <property type="term" value="F:molecular adaptor activity"/>
    <property type="evidence" value="ECO:0007669"/>
    <property type="project" value="TreeGrafter"/>
</dbReference>
<feature type="compositionally biased region" description="Basic and acidic residues" evidence="1">
    <location>
        <begin position="90"/>
        <end position="99"/>
    </location>
</feature>
<dbReference type="GO" id="GO:0048468">
    <property type="term" value="P:cell development"/>
    <property type="evidence" value="ECO:0007669"/>
    <property type="project" value="TreeGrafter"/>
</dbReference>
<dbReference type="OrthoDB" id="10007451at2759"/>
<accession>A0A2G8KD05</accession>
<evidence type="ECO:0000313" key="4">
    <source>
        <dbReference type="Proteomes" id="UP000230750"/>
    </source>
</evidence>
<dbReference type="GO" id="GO:0005886">
    <property type="term" value="C:plasma membrane"/>
    <property type="evidence" value="ECO:0007669"/>
    <property type="project" value="TreeGrafter"/>
</dbReference>
<feature type="compositionally biased region" description="Basic residues" evidence="1">
    <location>
        <begin position="168"/>
        <end position="181"/>
    </location>
</feature>
<evidence type="ECO:0000259" key="2">
    <source>
        <dbReference type="Pfam" id="PF08833"/>
    </source>
</evidence>
<reference evidence="3 4" key="1">
    <citation type="journal article" date="2017" name="PLoS Biol.">
        <title>The sea cucumber genome provides insights into morphological evolution and visceral regeneration.</title>
        <authorList>
            <person name="Zhang X."/>
            <person name="Sun L."/>
            <person name="Yuan J."/>
            <person name="Sun Y."/>
            <person name="Gao Y."/>
            <person name="Zhang L."/>
            <person name="Li S."/>
            <person name="Dai H."/>
            <person name="Hamel J.F."/>
            <person name="Liu C."/>
            <person name="Yu Y."/>
            <person name="Liu S."/>
            <person name="Lin W."/>
            <person name="Guo K."/>
            <person name="Jin S."/>
            <person name="Xu P."/>
            <person name="Storey K.B."/>
            <person name="Huan P."/>
            <person name="Zhang T."/>
            <person name="Zhou Y."/>
            <person name="Zhang J."/>
            <person name="Lin C."/>
            <person name="Li X."/>
            <person name="Xing L."/>
            <person name="Huo D."/>
            <person name="Sun M."/>
            <person name="Wang L."/>
            <person name="Mercier A."/>
            <person name="Li F."/>
            <person name="Yang H."/>
            <person name="Xiang J."/>
        </authorList>
    </citation>
    <scope>NUCLEOTIDE SEQUENCE [LARGE SCALE GENOMIC DNA]</scope>
    <source>
        <strain evidence="3">Shaxun</strain>
        <tissue evidence="3">Muscle</tissue>
    </source>
</reference>
<feature type="domain" description="Axin beta-catenin binding" evidence="2">
    <location>
        <begin position="82"/>
        <end position="117"/>
    </location>
</feature>
<protein>
    <submittedName>
        <fullName evidence="3">Putative axin-1</fullName>
    </submittedName>
</protein>
<sequence length="327" mass="37436">DGFSTRKTHKKKMNQVIRNNMQQNGRLNTFPEIPLMHRPPRDHIPHAPNDFAKVLIEKLKVLENKQIQEDKLNARLRKVEKDPNSILDDHLHRVFDDSAKQSPSGRSSRSRSRSPDHALPAKLSQITNSSVLPQTLPHGRNSHKGQLRQKNRETGFHLTEIAVDTAKVHHHHHYKHSHSKVRMSSSQQEAMQQHIHYARYYPVDSSPYSSEKVVVEPSKHKNRRSSKKSDVSSTTKTTDSGIYEGPPSLPSDSEVNPHKRIEDWLHHSTSNSKSNSHKRSHRSSSQDSHTSSLQRRQAVTQRVGAAYHLRKEPMLISITGVTSHRTR</sequence>
<evidence type="ECO:0000256" key="1">
    <source>
        <dbReference type="SAM" id="MobiDB-lite"/>
    </source>
</evidence>
<comment type="caution">
    <text evidence="3">The sequence shown here is derived from an EMBL/GenBank/DDBJ whole genome shotgun (WGS) entry which is preliminary data.</text>
</comment>
<dbReference type="AlphaFoldDB" id="A0A2G8KD05"/>
<feature type="region of interest" description="Disordered" evidence="1">
    <location>
        <begin position="167"/>
        <end position="192"/>
    </location>
</feature>
<dbReference type="Pfam" id="PF08833">
    <property type="entry name" value="Axin_b-cat_bind"/>
    <property type="match status" value="1"/>
</dbReference>
<dbReference type="InterPro" id="IPR014936">
    <property type="entry name" value="Axin_b-cat-bd"/>
</dbReference>
<name>A0A2G8KD05_STIJA</name>
<evidence type="ECO:0000313" key="3">
    <source>
        <dbReference type="EMBL" id="PIK45887.1"/>
    </source>
</evidence>
<organism evidence="3 4">
    <name type="scientific">Stichopus japonicus</name>
    <name type="common">Sea cucumber</name>
    <dbReference type="NCBI Taxonomy" id="307972"/>
    <lineage>
        <taxon>Eukaryota</taxon>
        <taxon>Metazoa</taxon>
        <taxon>Echinodermata</taxon>
        <taxon>Eleutherozoa</taxon>
        <taxon>Echinozoa</taxon>
        <taxon>Holothuroidea</taxon>
        <taxon>Aspidochirotacea</taxon>
        <taxon>Aspidochirotida</taxon>
        <taxon>Stichopodidae</taxon>
        <taxon>Apostichopus</taxon>
    </lineage>
</organism>
<feature type="compositionally biased region" description="Low complexity" evidence="1">
    <location>
        <begin position="231"/>
        <end position="240"/>
    </location>
</feature>
<dbReference type="EMBL" id="MRZV01000678">
    <property type="protein sequence ID" value="PIK45887.1"/>
    <property type="molecule type" value="Genomic_DNA"/>
</dbReference>
<dbReference type="InterPro" id="IPR043581">
    <property type="entry name" value="Axin-like"/>
</dbReference>
<dbReference type="GO" id="GO:0030877">
    <property type="term" value="C:beta-catenin destruction complex"/>
    <property type="evidence" value="ECO:0007669"/>
    <property type="project" value="TreeGrafter"/>
</dbReference>
<dbReference type="GO" id="GO:0031625">
    <property type="term" value="F:ubiquitin protein ligase binding"/>
    <property type="evidence" value="ECO:0007669"/>
    <property type="project" value="TreeGrafter"/>
</dbReference>
<dbReference type="Proteomes" id="UP000230750">
    <property type="component" value="Unassembled WGS sequence"/>
</dbReference>